<evidence type="ECO:0000256" key="4">
    <source>
        <dbReference type="ARBA" id="ARBA00022801"/>
    </source>
</evidence>
<evidence type="ECO:0000256" key="9">
    <source>
        <dbReference type="SAM" id="MobiDB-lite"/>
    </source>
</evidence>
<dbReference type="InterPro" id="IPR038718">
    <property type="entry name" value="SNF2-like_sf"/>
</dbReference>
<keyword evidence="6" id="KW-0067">ATP-binding</keyword>
<evidence type="ECO:0000259" key="11">
    <source>
        <dbReference type="PROSITE" id="PS51194"/>
    </source>
</evidence>
<dbReference type="Proteomes" id="UP001327560">
    <property type="component" value="Chromosome 2"/>
</dbReference>
<dbReference type="GO" id="GO:0004386">
    <property type="term" value="F:helicase activity"/>
    <property type="evidence" value="ECO:0007669"/>
    <property type="project" value="UniProtKB-KW"/>
</dbReference>
<dbReference type="CDD" id="cd18793">
    <property type="entry name" value="SF2_C_SNF"/>
    <property type="match status" value="1"/>
</dbReference>
<protein>
    <submittedName>
        <fullName evidence="12">TATA-binding protein-associated factor BTAF1</fullName>
    </submittedName>
</protein>
<dbReference type="Pfam" id="PF02985">
    <property type="entry name" value="HEAT"/>
    <property type="match status" value="1"/>
</dbReference>
<dbReference type="GO" id="GO:0016887">
    <property type="term" value="F:ATP hydrolysis activity"/>
    <property type="evidence" value="ECO:0007669"/>
    <property type="project" value="InterPro"/>
</dbReference>
<dbReference type="PROSITE" id="PS51194">
    <property type="entry name" value="HELICASE_CTER"/>
    <property type="match status" value="1"/>
</dbReference>
<dbReference type="FunFam" id="3.40.50.300:FF:001793">
    <property type="entry name" value="TATA-binding protein-associated factor"/>
    <property type="match status" value="1"/>
</dbReference>
<evidence type="ECO:0000256" key="2">
    <source>
        <dbReference type="ARBA" id="ARBA00022737"/>
    </source>
</evidence>
<dbReference type="Pfam" id="PF00176">
    <property type="entry name" value="SNF2-rel_dom"/>
    <property type="match status" value="1"/>
</dbReference>
<keyword evidence="2" id="KW-0677">Repeat</keyword>
<keyword evidence="8" id="KW-0539">Nucleus</keyword>
<dbReference type="InterPro" id="IPR014001">
    <property type="entry name" value="Helicase_ATP-bd"/>
</dbReference>
<keyword evidence="4" id="KW-0378">Hydrolase</keyword>
<dbReference type="Gene3D" id="3.40.50.300">
    <property type="entry name" value="P-loop containing nucleotide triphosphate hydrolases"/>
    <property type="match status" value="1"/>
</dbReference>
<comment type="subcellular location">
    <subcellularLocation>
        <location evidence="1">Nucleus</location>
    </subcellularLocation>
</comment>
<evidence type="ECO:0000256" key="3">
    <source>
        <dbReference type="ARBA" id="ARBA00022741"/>
    </source>
</evidence>
<dbReference type="Pfam" id="PF00271">
    <property type="entry name" value="Helicase_C"/>
    <property type="match status" value="1"/>
</dbReference>
<feature type="compositionally biased region" description="Polar residues" evidence="9">
    <location>
        <begin position="261"/>
        <end position="277"/>
    </location>
</feature>
<feature type="domain" description="Helicase C-terminal" evidence="11">
    <location>
        <begin position="1823"/>
        <end position="1982"/>
    </location>
</feature>
<dbReference type="FunFam" id="1.25.10.10:FF:001520">
    <property type="entry name" value="Uncharacterized protein"/>
    <property type="match status" value="1"/>
</dbReference>
<dbReference type="PANTHER" id="PTHR36498:SF1">
    <property type="entry name" value="TATA-BINDING PROTEIN-ASSOCIATED FACTOR 172"/>
    <property type="match status" value="1"/>
</dbReference>
<evidence type="ECO:0000256" key="6">
    <source>
        <dbReference type="ARBA" id="ARBA00022840"/>
    </source>
</evidence>
<dbReference type="InterPro" id="IPR000357">
    <property type="entry name" value="HEAT"/>
</dbReference>
<dbReference type="SMART" id="SM00487">
    <property type="entry name" value="DEXDc"/>
    <property type="match status" value="1"/>
</dbReference>
<feature type="region of interest" description="Disordered" evidence="9">
    <location>
        <begin position="254"/>
        <end position="297"/>
    </location>
</feature>
<proteinExistence type="predicted"/>
<dbReference type="InterPro" id="IPR027417">
    <property type="entry name" value="P-loop_NTPase"/>
</dbReference>
<dbReference type="InterPro" id="IPR000330">
    <property type="entry name" value="SNF2_N"/>
</dbReference>
<gene>
    <name evidence="12" type="ORF">Cni_G08020</name>
</gene>
<dbReference type="InterPro" id="IPR016024">
    <property type="entry name" value="ARM-type_fold"/>
</dbReference>
<keyword evidence="5" id="KW-0347">Helicase</keyword>
<dbReference type="GO" id="GO:0005634">
    <property type="term" value="C:nucleus"/>
    <property type="evidence" value="ECO:0007669"/>
    <property type="project" value="UniProtKB-SubCell"/>
</dbReference>
<evidence type="ECO:0000256" key="5">
    <source>
        <dbReference type="ARBA" id="ARBA00022806"/>
    </source>
</evidence>
<feature type="domain" description="Helicase ATP-binding" evidence="10">
    <location>
        <begin position="1467"/>
        <end position="1636"/>
    </location>
</feature>
<dbReference type="PANTHER" id="PTHR36498">
    <property type="entry name" value="TATA-BINDING PROTEIN-ASSOCIATED FACTOR 172"/>
    <property type="match status" value="1"/>
</dbReference>
<organism evidence="12 13">
    <name type="scientific">Canna indica</name>
    <name type="common">Indian-shot</name>
    <dbReference type="NCBI Taxonomy" id="4628"/>
    <lineage>
        <taxon>Eukaryota</taxon>
        <taxon>Viridiplantae</taxon>
        <taxon>Streptophyta</taxon>
        <taxon>Embryophyta</taxon>
        <taxon>Tracheophyta</taxon>
        <taxon>Spermatophyta</taxon>
        <taxon>Magnoliopsida</taxon>
        <taxon>Liliopsida</taxon>
        <taxon>Zingiberales</taxon>
        <taxon>Cannaceae</taxon>
        <taxon>Canna</taxon>
    </lineage>
</organism>
<dbReference type="PROSITE" id="PS51192">
    <property type="entry name" value="HELICASE_ATP_BIND_1"/>
    <property type="match status" value="1"/>
</dbReference>
<dbReference type="InterPro" id="IPR022707">
    <property type="entry name" value="Mot1_central_dom"/>
</dbReference>
<dbReference type="FunFam" id="1.25.10.10:FF:000642">
    <property type="entry name" value="TATA-binding protein-associated factor BTAF1"/>
    <property type="match status" value="1"/>
</dbReference>
<dbReference type="SMART" id="SM00490">
    <property type="entry name" value="HELICc"/>
    <property type="match status" value="1"/>
</dbReference>
<feature type="compositionally biased region" description="Low complexity" evidence="9">
    <location>
        <begin position="1993"/>
        <end position="2003"/>
    </location>
</feature>
<dbReference type="GO" id="GO:0005524">
    <property type="term" value="F:ATP binding"/>
    <property type="evidence" value="ECO:0007669"/>
    <property type="project" value="UniProtKB-KW"/>
</dbReference>
<reference evidence="12 13" key="1">
    <citation type="submission" date="2023-10" db="EMBL/GenBank/DDBJ databases">
        <title>Chromosome-scale genome assembly provides insights into flower coloration mechanisms of Canna indica.</title>
        <authorList>
            <person name="Li C."/>
        </authorList>
    </citation>
    <scope>NUCLEOTIDE SEQUENCE [LARGE SCALE GENOMIC DNA]</scope>
    <source>
        <tissue evidence="12">Flower</tissue>
    </source>
</reference>
<dbReference type="InterPro" id="IPR044972">
    <property type="entry name" value="Mot1"/>
</dbReference>
<feature type="region of interest" description="Disordered" evidence="9">
    <location>
        <begin position="1993"/>
        <end position="2016"/>
    </location>
</feature>
<dbReference type="GO" id="GO:0003677">
    <property type="term" value="F:DNA binding"/>
    <property type="evidence" value="ECO:0007669"/>
    <property type="project" value="UniProtKB-KW"/>
</dbReference>
<keyword evidence="13" id="KW-1185">Reference proteome</keyword>
<keyword evidence="3" id="KW-0547">Nucleotide-binding</keyword>
<evidence type="ECO:0000313" key="13">
    <source>
        <dbReference type="Proteomes" id="UP001327560"/>
    </source>
</evidence>
<evidence type="ECO:0000313" key="12">
    <source>
        <dbReference type="EMBL" id="WOK99308.1"/>
    </source>
</evidence>
<dbReference type="InterPro" id="IPR001650">
    <property type="entry name" value="Helicase_C-like"/>
</dbReference>
<dbReference type="CDD" id="cd17999">
    <property type="entry name" value="DEXHc_Mot1"/>
    <property type="match status" value="1"/>
</dbReference>
<dbReference type="Pfam" id="PF12054">
    <property type="entry name" value="DUF3535"/>
    <property type="match status" value="1"/>
</dbReference>
<evidence type="ECO:0000256" key="8">
    <source>
        <dbReference type="ARBA" id="ARBA00023242"/>
    </source>
</evidence>
<dbReference type="FunFam" id="3.40.50.10810:FF:000009">
    <property type="entry name" value="B-TFIID TATA-box-binding protein-associated factor 1"/>
    <property type="match status" value="1"/>
</dbReference>
<keyword evidence="7" id="KW-0238">DNA-binding</keyword>
<accession>A0AAQ3Q6D1</accession>
<dbReference type="SUPFAM" id="SSF48371">
    <property type="entry name" value="ARM repeat"/>
    <property type="match status" value="1"/>
</dbReference>
<sequence length="2050" mass="228361">MAQQSSRLHRLLTLLDTGSTQATRFAAARQIGDIAKSHPQDLYSLLKKVSQYLRSRNWDTRVAAAHAVGAIAENVKHTSLKELLKSLEGDLVEAGFSDVSNELGVSLSNTCPNATAGLSFKSFDINKVLEFGSPLVASGGQEFDVAGDSSKSPAERLAHQKKNLRRRLGLDFCEQFMDVSDVIKDEDLLVHKASLGGIGSNNGYWAPRSGQNIQQLVATMVPNHRPRRLSARELNLLKRKAKVCAKDQMKCSSEDDELDTLHSQNTMTSKGTFSDNSGGKKDSIDLDEGNTGHDQSGKWPFRHYVEQLVHDIFDPIWEVRHGAMMALREILTHQGSCAGVYSPDVSLEDSILVASDEKAPTDSMEKVREIDLNMQYTVNDPEPELKRQKVGHESTLLHDKIGYSDNHMEDGTYRNIEGYPWETTSTLINNKVDVGHVKVEPDICTKDFNAVIKGDNGDDAASLKFIFQNYNSISKMGFPANLPESSKIVKLIKLTRHSWTKNWELLQDCAIRFLCVLSLDRFGDYVSDQVVAPVRETCSQALGVVLKYMHPSLVLDTLRILLRMQCRQEWEVRHGSLLGIKYLVAVRPEMMASLLDYVLPACKAGLEDPDDDVRAVAAEALLPTASAIVSLDDRMLHSIVMLLWDILLDLDDLSPSTSSVMNLLAEIYSQPEMVPKMVEKLNMVGKQEIDLNQVSLEEQGDNNKSRENPYMLSTLTPRLWPFMRHSITSVRHSAIRTLERLLEVSFTKSSLESMAMGFWLTSILGDALRIVFQNMLLESNDDILCSSERVWRLLLQCPEQDLEVAGKSYYSSWVEIATTPYGCALDATKMFWPVALPRKSHFKAAAKMRAVMLDGSVKENTFQDRNFDLSTSIPKIIIGADSEKSVIHTRVVTATALGVFASKMPETSLQVVVDSLWNGLISSSGVQRQVSSMVLVAWFKELKSRDTAATQGVLVGHLVHVKQCLLDLLSCSDPSFPTKGSLDPYAELSRTYAKMRNEASLLLRSAESVGIYKDYISSTNFNWKSLSIDEAINFASNLKLPTEPNLVENLEKHLLDEMESSKQQLLCTSGYLKCVQNNLHVTVTALVAAAVVWMSELPSKLNPIILPLMAAVKREQEEVLQEKAAEALAELIFRCIGRKPSPNDKLIKNLCSLTCTDTYETPQAAIINSVEVIEDQNLLSLGKAASNDKSKNQLLSSGEDKSVVEGFLSRRGSEMALKHLCEKFGSSLFDKLPKMWDCLTEVLKPASAEGLLPTDDQQMLEMSTIYKDSDPQALINNIQLIRSIAPVVNESLRPQLLTLLPCILGCIRHHHVAVRLAAARCITSMVKSMEIMGAVVENVIPMLSDSTSVHARQGAGMLVHLLVQGLGVELVPYAPLLVVPLLRCMADCNYAVRQTVTHSFAALVPLLPLARGLPSPVGLIEKLSRNTEDAQFLEQLLDNSHIDDYKLPIDLKVELRRYQQEGINWLAFLKRFKLHGILCDDMGLGKTLQASAILASDIVEQRSCNDCKALQSLIICPSTLVGHWAYEIEKYIDNSIMTSLQYFGSTQERMFLHDQFEKFNVIITSYDIVRKDIDFLGKRAWNYCILDEGHIIKNSKSKITIAVKQLKAEHRLILSGTPIQNNVLELWSLFDFLMPGFLGTERQFQTTYGKPLSAAKDPKCSAKDAEAGALAMEALHKQVMPFLLRRTKDEVLNDLPEKIIQDRYCDLSPVQLKLYEHFAFSSVKKEISGMVKEDELISSAGETKASKATSHVFQAMKYLLKLCSHPLLVVGEKPHDSFVSLLSETIPGCADLRRELHELHHSPKLVALQEILEECGIGLDASNSDDTLAIGQHRVLIFAQHKSLLDIIEKDLFRSRMKSVTYLRLDGSVEPEKRYEIVKAFNSDPTIDVLLLTTHVGGLGLNLTSADTLVFMEHDWNPMKDLQAMDRAHRLGQRKVVNVHRLIMRGTLEEKVMSLQKFKVTVANAVINSENASLKTMNTDQLLDLFASSPTVRTGSASSSSGSNLDKDPTKSMPGGKGLKAIISGLGELWDQSQYEDEYNINQFLEKLNG</sequence>
<evidence type="ECO:0000259" key="10">
    <source>
        <dbReference type="PROSITE" id="PS51192"/>
    </source>
</evidence>
<evidence type="ECO:0000256" key="1">
    <source>
        <dbReference type="ARBA" id="ARBA00004123"/>
    </source>
</evidence>
<dbReference type="Gene3D" id="3.40.50.10810">
    <property type="entry name" value="Tandem AAA-ATPase domain"/>
    <property type="match status" value="1"/>
</dbReference>
<dbReference type="Gene3D" id="1.25.10.10">
    <property type="entry name" value="Leucine-rich Repeat Variant"/>
    <property type="match status" value="3"/>
</dbReference>
<dbReference type="InterPro" id="IPR044078">
    <property type="entry name" value="Mot1_ATP-bd"/>
</dbReference>
<evidence type="ECO:0000256" key="7">
    <source>
        <dbReference type="ARBA" id="ARBA00023125"/>
    </source>
</evidence>
<name>A0AAQ3Q6D1_9LILI</name>
<dbReference type="EMBL" id="CP136891">
    <property type="protein sequence ID" value="WOK99308.1"/>
    <property type="molecule type" value="Genomic_DNA"/>
</dbReference>
<dbReference type="InterPro" id="IPR049730">
    <property type="entry name" value="SNF2/RAD54-like_C"/>
</dbReference>
<dbReference type="InterPro" id="IPR011989">
    <property type="entry name" value="ARM-like"/>
</dbReference>
<dbReference type="GO" id="GO:0017025">
    <property type="term" value="F:TBP-class protein binding"/>
    <property type="evidence" value="ECO:0007669"/>
    <property type="project" value="InterPro"/>
</dbReference>
<dbReference type="SUPFAM" id="SSF52540">
    <property type="entry name" value="P-loop containing nucleoside triphosphate hydrolases"/>
    <property type="match status" value="2"/>
</dbReference>